<feature type="chain" id="PRO_5045966482" evidence="7">
    <location>
        <begin position="23"/>
        <end position="1243"/>
    </location>
</feature>
<dbReference type="Gene3D" id="3.40.50.200">
    <property type="entry name" value="Peptidase S8/S53 domain"/>
    <property type="match status" value="1"/>
</dbReference>
<organism evidence="9 10">
    <name type="scientific">Tenggerimyces flavus</name>
    <dbReference type="NCBI Taxonomy" id="1708749"/>
    <lineage>
        <taxon>Bacteria</taxon>
        <taxon>Bacillati</taxon>
        <taxon>Actinomycetota</taxon>
        <taxon>Actinomycetes</taxon>
        <taxon>Propionibacteriales</taxon>
        <taxon>Nocardioidaceae</taxon>
        <taxon>Tenggerimyces</taxon>
    </lineage>
</organism>
<dbReference type="PANTHER" id="PTHR43806:SF65">
    <property type="entry name" value="SERINE PROTEASE APRX"/>
    <property type="match status" value="1"/>
</dbReference>
<dbReference type="InterPro" id="IPR023827">
    <property type="entry name" value="Peptidase_S8_Asp-AS"/>
</dbReference>
<accession>A0ABV7YFG3</accession>
<feature type="active site" description="Charge relay system" evidence="5">
    <location>
        <position position="210"/>
    </location>
</feature>
<dbReference type="PRINTS" id="PR00723">
    <property type="entry name" value="SUBTILISIN"/>
</dbReference>
<keyword evidence="7" id="KW-0732">Signal</keyword>
<dbReference type="PROSITE" id="PS00138">
    <property type="entry name" value="SUBTILASE_SER"/>
    <property type="match status" value="1"/>
</dbReference>
<dbReference type="EMBL" id="JBHRZH010000023">
    <property type="protein sequence ID" value="MFC3764090.1"/>
    <property type="molecule type" value="Genomic_DNA"/>
</dbReference>
<feature type="signal peptide" evidence="7">
    <location>
        <begin position="1"/>
        <end position="22"/>
    </location>
</feature>
<evidence type="ECO:0000256" key="5">
    <source>
        <dbReference type="PROSITE-ProRule" id="PRU01240"/>
    </source>
</evidence>
<name>A0ABV7YFG3_9ACTN</name>
<protein>
    <submittedName>
        <fullName evidence="9">S8 family serine peptidase</fullName>
    </submittedName>
</protein>
<dbReference type="RefSeq" id="WP_205114655.1">
    <property type="nucleotide sequence ID" value="NZ_JAFBCM010000001.1"/>
</dbReference>
<dbReference type="Pfam" id="PF00082">
    <property type="entry name" value="Peptidase_S8"/>
    <property type="match status" value="1"/>
</dbReference>
<feature type="active site" description="Charge relay system" evidence="5">
    <location>
        <position position="242"/>
    </location>
</feature>
<dbReference type="InterPro" id="IPR036852">
    <property type="entry name" value="Peptidase_S8/S53_dom_sf"/>
</dbReference>
<evidence type="ECO:0000256" key="4">
    <source>
        <dbReference type="ARBA" id="ARBA00022825"/>
    </source>
</evidence>
<dbReference type="InterPro" id="IPR015500">
    <property type="entry name" value="Peptidase_S8_subtilisin-rel"/>
</dbReference>
<evidence type="ECO:0000313" key="10">
    <source>
        <dbReference type="Proteomes" id="UP001595699"/>
    </source>
</evidence>
<feature type="active site" description="Charge relay system" evidence="5">
    <location>
        <position position="413"/>
    </location>
</feature>
<keyword evidence="10" id="KW-1185">Reference proteome</keyword>
<evidence type="ECO:0000313" key="9">
    <source>
        <dbReference type="EMBL" id="MFC3764090.1"/>
    </source>
</evidence>
<evidence type="ECO:0000256" key="3">
    <source>
        <dbReference type="ARBA" id="ARBA00022801"/>
    </source>
</evidence>
<dbReference type="PROSITE" id="PS00136">
    <property type="entry name" value="SUBTILASE_ASP"/>
    <property type="match status" value="1"/>
</dbReference>
<evidence type="ECO:0000256" key="2">
    <source>
        <dbReference type="ARBA" id="ARBA00022670"/>
    </source>
</evidence>
<keyword evidence="2 5" id="KW-0645">Protease</keyword>
<dbReference type="InterPro" id="IPR023828">
    <property type="entry name" value="Peptidase_S8_Ser-AS"/>
</dbReference>
<comment type="similarity">
    <text evidence="1 5 6">Belongs to the peptidase S8 family.</text>
</comment>
<evidence type="ECO:0000256" key="6">
    <source>
        <dbReference type="RuleBase" id="RU003355"/>
    </source>
</evidence>
<evidence type="ECO:0000256" key="1">
    <source>
        <dbReference type="ARBA" id="ARBA00011073"/>
    </source>
</evidence>
<dbReference type="Proteomes" id="UP001595699">
    <property type="component" value="Unassembled WGS sequence"/>
</dbReference>
<feature type="domain" description="Peptidase S8/S53" evidence="8">
    <location>
        <begin position="201"/>
        <end position="459"/>
    </location>
</feature>
<dbReference type="PROSITE" id="PS51892">
    <property type="entry name" value="SUBTILASE"/>
    <property type="match status" value="1"/>
</dbReference>
<gene>
    <name evidence="9" type="ORF">ACFOUW_24870</name>
</gene>
<reference evidence="10" key="1">
    <citation type="journal article" date="2019" name="Int. J. Syst. Evol. Microbiol.">
        <title>The Global Catalogue of Microorganisms (GCM) 10K type strain sequencing project: providing services to taxonomists for standard genome sequencing and annotation.</title>
        <authorList>
            <consortium name="The Broad Institute Genomics Platform"/>
            <consortium name="The Broad Institute Genome Sequencing Center for Infectious Disease"/>
            <person name="Wu L."/>
            <person name="Ma J."/>
        </authorList>
    </citation>
    <scope>NUCLEOTIDE SEQUENCE [LARGE SCALE GENOMIC DNA]</scope>
    <source>
        <strain evidence="10">CGMCC 4.7241</strain>
    </source>
</reference>
<dbReference type="SUPFAM" id="SSF52743">
    <property type="entry name" value="Subtilisin-like"/>
    <property type="match status" value="1"/>
</dbReference>
<dbReference type="PROSITE" id="PS00137">
    <property type="entry name" value="SUBTILASE_HIS"/>
    <property type="match status" value="1"/>
</dbReference>
<keyword evidence="3 5" id="KW-0378">Hydrolase</keyword>
<comment type="caution">
    <text evidence="9">The sequence shown here is derived from an EMBL/GenBank/DDBJ whole genome shotgun (WGS) entry which is preliminary data.</text>
</comment>
<evidence type="ECO:0000256" key="7">
    <source>
        <dbReference type="SAM" id="SignalP"/>
    </source>
</evidence>
<evidence type="ECO:0000259" key="8">
    <source>
        <dbReference type="Pfam" id="PF00082"/>
    </source>
</evidence>
<keyword evidence="4 5" id="KW-0720">Serine protease</keyword>
<dbReference type="InterPro" id="IPR000209">
    <property type="entry name" value="Peptidase_S8/S53_dom"/>
</dbReference>
<dbReference type="InterPro" id="IPR022398">
    <property type="entry name" value="Peptidase_S8_His-AS"/>
</dbReference>
<sequence length="1243" mass="131651">MRLAVPLVVAVLITGSLSTASADSGLEPLPQNAATPPATSTVTLLTGDVVTVAATPTGERTFTVRPARRTNGTPVTFSSAADGEHLYVIPSDAAPHLAADRLDLGLFDVAALSESGPPPVIVQYANTRRAVTAGATATLESIDAVAYDPKQTDVWSMLTSDGARLANDVRKVWLDATIEADLDVSVPQIGAPSVWAAGFDGTGAKVAVLDTGIDKEHPDLAGKVVAEQNFSDDASPVDGNGHGTHVASIVAGNGGTYKGVAPGADLMVGKVLTNAGSGQLSWAIDGMEWAAANGADVVNLSLSAPPTDGTDPGSLAVDALTRETGTLFVIASGNDYADAAVGTPGAATEALTVGAVDDQDALADFSNRGPRRGDAIVKPNLTAPGVGIVAARAAGTSLGTPVDDRYTSASGTSMATPHVAGAAALLAQAHPDWQASELKSALVSTAAPGAYTAYQQGAGRVDVGKAFAQRVYGPATADFGRLPDPATDPVTRTLTYTNDTDAAVTLELGVTGNGWDSRDVPAAAVHLATTSLTVAPHASATVDLTAEPALLDAGVYSGIVAATAPGGVTVRTPWSLYEASETQQLTVSLKDRRGKPAELGLPIHVVKTNPGFVANDPFRNWYHFGWSDSEGNATFDVAPGVYDVYAQITTWQLEARESTIAVASERDVAADTAVTLDASQAKRRNPRVGEDVDLMMGEIGVNRQLSDGRSFRMGALFDESTDWELFTTPGPRPKTGSTESYTKWVLGSQLVRVPGLHPAYWPYAAGPALAGRRTLPVVFAGGGENFQPAKGKLALVRVGIPSGEPYPYSYFINELQRVTDRAAAAEVAGVLAYADLAGAKAHEVRAEPILQLGLSRDEGEALRKAIARRPTKLTIDGRQTPERVYHVRLGHDGGWPSKGDPTVGKRELTTIPARYHSDSPTQRGEIAWFAFSANMPDSAQLAVPFHAPAAWTELVANSGPPLRWTRQTWLEDTFLRTWDRIPAGRGERRGTETWGEAPMTYGAVDVAGAYPTTLDCTFCRQGDRFVTGKYRLDASGKHYEYAWFAPPEVRLFRGDTELPRSGSSWRWFQLPPGAGTYRLTMDYTQPGSEPTALAPKVLTEWVFRSQPPQPGKLPPAYACPFTGDTNACAFEPLIQLRYELGLSLHNRAPANGTYRFDIHAAPLSGAGDRTPVAGMQVQYSLDDGATWASASVRKKGRGEFGVSVRHPKLEQTNGYVWLKVRAWNSKGDSVDQTVQRAYRLETR</sequence>
<proteinExistence type="inferred from homology"/>
<dbReference type="PANTHER" id="PTHR43806">
    <property type="entry name" value="PEPTIDASE S8"/>
    <property type="match status" value="1"/>
</dbReference>
<dbReference type="InterPro" id="IPR050131">
    <property type="entry name" value="Peptidase_S8_subtilisin-like"/>
</dbReference>